<dbReference type="EMBL" id="FWXW01000013">
    <property type="protein sequence ID" value="SMC88234.1"/>
    <property type="molecule type" value="Genomic_DNA"/>
</dbReference>
<evidence type="ECO:0000313" key="1">
    <source>
        <dbReference type="EMBL" id="SMC88234.1"/>
    </source>
</evidence>
<name>A0A1W2CTH8_9FIRM</name>
<dbReference type="RefSeq" id="WP_084235635.1">
    <property type="nucleotide sequence ID" value="NZ_FWXW01000013.1"/>
</dbReference>
<protein>
    <submittedName>
        <fullName evidence="1">Uncharacterized protein</fullName>
    </submittedName>
</protein>
<keyword evidence="2" id="KW-1185">Reference proteome</keyword>
<organism evidence="1 2">
    <name type="scientific">Papillibacter cinnamivorans DSM 12816</name>
    <dbReference type="NCBI Taxonomy" id="1122930"/>
    <lineage>
        <taxon>Bacteria</taxon>
        <taxon>Bacillati</taxon>
        <taxon>Bacillota</taxon>
        <taxon>Clostridia</taxon>
        <taxon>Eubacteriales</taxon>
        <taxon>Oscillospiraceae</taxon>
        <taxon>Papillibacter</taxon>
    </lineage>
</organism>
<dbReference type="OrthoDB" id="2086785at2"/>
<proteinExistence type="predicted"/>
<dbReference type="Proteomes" id="UP000192790">
    <property type="component" value="Unassembled WGS sequence"/>
</dbReference>
<gene>
    <name evidence="1" type="ORF">SAMN02745168_0216</name>
</gene>
<evidence type="ECO:0000313" key="2">
    <source>
        <dbReference type="Proteomes" id="UP000192790"/>
    </source>
</evidence>
<accession>A0A1W2CTH8</accession>
<sequence>MVTNYLDMFKNLQISKKELSNKLGGNLHVVKLEKPVTIFNTDVINVLRAIRDGRITLNQLLDWVNTVWFTDLYEYDDEYSDSIASVLDKLEDLDEEYRKLTKSDIEKYINALSENKEV</sequence>
<reference evidence="1 2" key="1">
    <citation type="submission" date="2017-04" db="EMBL/GenBank/DDBJ databases">
        <authorList>
            <person name="Afonso C.L."/>
            <person name="Miller P.J."/>
            <person name="Scott M.A."/>
            <person name="Spackman E."/>
            <person name="Goraichik I."/>
            <person name="Dimitrov K.M."/>
            <person name="Suarez D.L."/>
            <person name="Swayne D.E."/>
        </authorList>
    </citation>
    <scope>NUCLEOTIDE SEQUENCE [LARGE SCALE GENOMIC DNA]</scope>
    <source>
        <strain evidence="1 2">DSM 12816</strain>
    </source>
</reference>
<dbReference type="AlphaFoldDB" id="A0A1W2CTH8"/>